<dbReference type="Pfam" id="PF00708">
    <property type="entry name" value="Acylphosphatase"/>
    <property type="match status" value="1"/>
</dbReference>
<dbReference type="EMBL" id="FWWY01000001">
    <property type="protein sequence ID" value="SMC04722.1"/>
    <property type="molecule type" value="Genomic_DNA"/>
</dbReference>
<dbReference type="Gene3D" id="3.30.420.40">
    <property type="match status" value="1"/>
</dbReference>
<accession>A0A1W1WEU5</accession>
<dbReference type="UniPathway" id="UPA00335"/>
<dbReference type="InterPro" id="IPR036046">
    <property type="entry name" value="Acylphosphatase-like_dom_sf"/>
</dbReference>
<dbReference type="Pfam" id="PF07503">
    <property type="entry name" value="zf-HYPF"/>
    <property type="match status" value="2"/>
</dbReference>
<dbReference type="InterPro" id="IPR006070">
    <property type="entry name" value="Sua5-like_dom"/>
</dbReference>
<evidence type="ECO:0000313" key="14">
    <source>
        <dbReference type="EMBL" id="SMC04722.1"/>
    </source>
</evidence>
<evidence type="ECO:0000256" key="3">
    <source>
        <dbReference type="ARBA" id="ARBA00008097"/>
    </source>
</evidence>
<comment type="catalytic activity">
    <reaction evidence="8 11">
        <text>an acyl phosphate + H2O = a carboxylate + phosphate + H(+)</text>
        <dbReference type="Rhea" id="RHEA:14965"/>
        <dbReference type="ChEBI" id="CHEBI:15377"/>
        <dbReference type="ChEBI" id="CHEBI:15378"/>
        <dbReference type="ChEBI" id="CHEBI:29067"/>
        <dbReference type="ChEBI" id="CHEBI:43474"/>
        <dbReference type="ChEBI" id="CHEBI:59918"/>
        <dbReference type="EC" id="3.6.1.7"/>
    </reaction>
</comment>
<dbReference type="PROSITE" id="PS00150">
    <property type="entry name" value="ACYLPHOSPHATASE_1"/>
    <property type="match status" value="1"/>
</dbReference>
<evidence type="ECO:0000256" key="10">
    <source>
        <dbReference type="PIRNR" id="PIRNR006256"/>
    </source>
</evidence>
<dbReference type="GO" id="GO:0016743">
    <property type="term" value="F:carboxyl- or carbamoyltransferase activity"/>
    <property type="evidence" value="ECO:0007669"/>
    <property type="project" value="UniProtKB-UniRule"/>
</dbReference>
<evidence type="ECO:0000256" key="6">
    <source>
        <dbReference type="ARBA" id="ARBA00022771"/>
    </source>
</evidence>
<dbReference type="PANTHER" id="PTHR42959">
    <property type="entry name" value="CARBAMOYLTRANSFERASE"/>
    <property type="match status" value="1"/>
</dbReference>
<keyword evidence="7" id="KW-0862">Zinc</keyword>
<dbReference type="Gene3D" id="3.30.420.360">
    <property type="match status" value="1"/>
</dbReference>
<dbReference type="SUPFAM" id="SSF55821">
    <property type="entry name" value="YrdC/RibB"/>
    <property type="match status" value="1"/>
</dbReference>
<evidence type="ECO:0000256" key="4">
    <source>
        <dbReference type="ARBA" id="ARBA00022598"/>
    </source>
</evidence>
<keyword evidence="15" id="KW-1185">Reference proteome</keyword>
<dbReference type="STRING" id="28034.BFX07_01695"/>
<dbReference type="InterPro" id="IPR011125">
    <property type="entry name" value="Znf_HypF"/>
</dbReference>
<dbReference type="InterPro" id="IPR051060">
    <property type="entry name" value="Carbamoyltrans_HypF-like"/>
</dbReference>
<protein>
    <recommendedName>
        <fullName evidence="10">Carbamoyltransferase</fullName>
        <ecNumber evidence="10">6.2.-.-</ecNumber>
    </recommendedName>
</protein>
<dbReference type="SUPFAM" id="SSF54975">
    <property type="entry name" value="Acylphosphatase/BLUF domain-like"/>
    <property type="match status" value="1"/>
</dbReference>
<sequence>MEAYPEDRCIERRHLRIKGFVQGVGFRPFVYREAQHLGLTGWIYNDHQGVSIEVQGPLWALERFHDHLLSKTPPLARIDQIEEERVAILVDEKDFVIQKSLQGKDPAALVRPDACVCEECLEEMHNPKDRRYRYPFINCTNCGPRYTIIQGVPYDRAMTTMARFVMCPDCQREYDDPLDRRFHAQPNACPQCGPQVYFERGNEISQNPFHLWTEAILSGQIVAVKGLGGYHLACNPFDDQAVKRLRQLKRRSGKPFAVMSKDLEAVQQLCYVSGKEKALLESTERPIVLLTRLRSGILSSQVAGLYRTLGVMLPYTPLHVLLLEALQDALPLPVVVMTSGNLSDEPIVTDNDEAKDMLKSVADAFVHHNRPIYIRCDDSIVKIAADNQPQLLRRSRGYVPDIIETALEGPPLLAVGGELKNTFAFYQQGKVYLSHHLGDLENMKAYQAFQEGIAHFERLYHLKAEFVVHDMHPGYLSTTFAEQIGLPTLAVQHHHAHVASVMMEHHLEGPVIGLAFDGTGYGPDKTIWGGEVLLATLSGFERVASLKPVPMIGGDRAIKEPWRMASALLAQIFSRDNYPEDLPLIQKIGAPWWHIDALARKVDSSISILTSSMGRLFDAVAALIGLTPFASYEGEAAIMCEMLAGEGKASPYPYEIREERSGYWQMDPTPLIKDLLADIFRGESPSVMALRFHHTIAEMTASMASLVYRHYGIDHVVLSGGVWQNQLLTRLTLDQLHSKGLRTFLNHVVPPNDGGLALGQIGIGCNMAQGLKSNELRDVQRRNG</sequence>
<dbReference type="InterPro" id="IPR004421">
    <property type="entry name" value="Carbamoyltransferase_HypF"/>
</dbReference>
<dbReference type="GO" id="GO:0016874">
    <property type="term" value="F:ligase activity"/>
    <property type="evidence" value="ECO:0007669"/>
    <property type="project" value="UniProtKB-UniRule"/>
</dbReference>
<feature type="active site" evidence="11">
    <location>
        <position position="27"/>
    </location>
</feature>
<evidence type="ECO:0000256" key="2">
    <source>
        <dbReference type="ARBA" id="ARBA00005614"/>
    </source>
</evidence>
<dbReference type="Gene3D" id="3.90.870.50">
    <property type="match status" value="1"/>
</dbReference>
<comment type="pathway">
    <text evidence="1">Protein modification; [NiFe] hydrogenase maturation.</text>
</comment>
<dbReference type="GO" id="GO:0003998">
    <property type="term" value="F:acylphosphatase activity"/>
    <property type="evidence" value="ECO:0007669"/>
    <property type="project" value="UniProtKB-EC"/>
</dbReference>
<keyword evidence="5" id="KW-0479">Metal-binding</keyword>
<evidence type="ECO:0000259" key="13">
    <source>
        <dbReference type="PROSITE" id="PS51163"/>
    </source>
</evidence>
<dbReference type="Proteomes" id="UP000192660">
    <property type="component" value="Unassembled WGS sequence"/>
</dbReference>
<dbReference type="InterPro" id="IPR043129">
    <property type="entry name" value="ATPase_NBD"/>
</dbReference>
<dbReference type="EC" id="6.2.-.-" evidence="10"/>
<evidence type="ECO:0000313" key="15">
    <source>
        <dbReference type="Proteomes" id="UP000192660"/>
    </source>
</evidence>
<name>A0A1W1WEU5_SULTA</name>
<dbReference type="Pfam" id="PF17788">
    <property type="entry name" value="HypF_C"/>
    <property type="match status" value="1"/>
</dbReference>
<dbReference type="InterPro" id="IPR017968">
    <property type="entry name" value="Acylphosphatase_CS"/>
</dbReference>
<gene>
    <name evidence="14" type="ORF">SAMN00768000_1803</name>
</gene>
<evidence type="ECO:0000256" key="11">
    <source>
        <dbReference type="PROSITE-ProRule" id="PRU00520"/>
    </source>
</evidence>
<dbReference type="SUPFAM" id="SSF53067">
    <property type="entry name" value="Actin-like ATPase domain"/>
    <property type="match status" value="1"/>
</dbReference>
<dbReference type="PROSITE" id="PS51160">
    <property type="entry name" value="ACYLPHOSPHATASE_3"/>
    <property type="match status" value="1"/>
</dbReference>
<dbReference type="GO" id="GO:0051604">
    <property type="term" value="P:protein maturation"/>
    <property type="evidence" value="ECO:0007669"/>
    <property type="project" value="TreeGrafter"/>
</dbReference>
<feature type="active site" evidence="11">
    <location>
        <position position="45"/>
    </location>
</feature>
<dbReference type="OrthoDB" id="9808093at2"/>
<dbReference type="PIRSF" id="PIRSF006256">
    <property type="entry name" value="CMPcnvr_hdrg_mat"/>
    <property type="match status" value="1"/>
</dbReference>
<dbReference type="GO" id="GO:0008270">
    <property type="term" value="F:zinc ion binding"/>
    <property type="evidence" value="ECO:0007669"/>
    <property type="project" value="UniProtKB-KW"/>
</dbReference>
<evidence type="ECO:0000256" key="7">
    <source>
        <dbReference type="ARBA" id="ARBA00022833"/>
    </source>
</evidence>
<evidence type="ECO:0000256" key="5">
    <source>
        <dbReference type="ARBA" id="ARBA00022723"/>
    </source>
</evidence>
<dbReference type="Pfam" id="PF01300">
    <property type="entry name" value="Sua5_yciO_yrdC"/>
    <property type="match status" value="1"/>
</dbReference>
<proteinExistence type="inferred from homology"/>
<evidence type="ECO:0000256" key="9">
    <source>
        <dbReference type="ARBA" id="ARBA00048220"/>
    </source>
</evidence>
<dbReference type="PANTHER" id="PTHR42959:SF1">
    <property type="entry name" value="CARBAMOYLTRANSFERASE HYPF"/>
    <property type="match status" value="1"/>
</dbReference>
<organism evidence="14 15">
    <name type="scientific">Sulfobacillus thermosulfidooxidans (strain DSM 9293 / VKM B-1269 / AT-1)</name>
    <dbReference type="NCBI Taxonomy" id="929705"/>
    <lineage>
        <taxon>Bacteria</taxon>
        <taxon>Bacillati</taxon>
        <taxon>Bacillota</taxon>
        <taxon>Clostridia</taxon>
        <taxon>Eubacteriales</taxon>
        <taxon>Clostridiales Family XVII. Incertae Sedis</taxon>
        <taxon>Sulfobacillus</taxon>
    </lineage>
</organism>
<feature type="domain" description="Acylphosphatase-like" evidence="12">
    <location>
        <begin position="12"/>
        <end position="99"/>
    </location>
</feature>
<dbReference type="FunFam" id="3.30.420.40:FF:000124">
    <property type="entry name" value="Carbamoyltransferase HypF"/>
    <property type="match status" value="1"/>
</dbReference>
<dbReference type="AlphaFoldDB" id="A0A1W1WEU5"/>
<keyword evidence="6" id="KW-0863">Zinc-finger</keyword>
<dbReference type="InterPro" id="IPR001792">
    <property type="entry name" value="Acylphosphatase-like_dom"/>
</dbReference>
<evidence type="ECO:0000256" key="1">
    <source>
        <dbReference type="ARBA" id="ARBA00004711"/>
    </source>
</evidence>
<feature type="domain" description="YrdC-like" evidence="13">
    <location>
        <begin position="206"/>
        <end position="397"/>
    </location>
</feature>
<keyword evidence="4" id="KW-0436">Ligase</keyword>
<dbReference type="InterPro" id="IPR017945">
    <property type="entry name" value="DHBP_synth_RibB-like_a/b_dom"/>
</dbReference>
<comment type="similarity">
    <text evidence="2">Belongs to the acylphosphatase family.</text>
</comment>
<evidence type="ECO:0000256" key="8">
    <source>
        <dbReference type="ARBA" id="ARBA00047645"/>
    </source>
</evidence>
<dbReference type="GO" id="GO:0003725">
    <property type="term" value="F:double-stranded RNA binding"/>
    <property type="evidence" value="ECO:0007669"/>
    <property type="project" value="InterPro"/>
</dbReference>
<comment type="catalytic activity">
    <reaction evidence="9">
        <text>C-terminal L-cysteinyl-[HypE protein] + carbamoyl phosphate + ATP + H2O = C-terminal S-carboxamide-L-cysteinyl-[HypE protein] + AMP + phosphate + diphosphate + H(+)</text>
        <dbReference type="Rhea" id="RHEA:55636"/>
        <dbReference type="Rhea" id="RHEA-COMP:14247"/>
        <dbReference type="Rhea" id="RHEA-COMP:14392"/>
        <dbReference type="ChEBI" id="CHEBI:15377"/>
        <dbReference type="ChEBI" id="CHEBI:15378"/>
        <dbReference type="ChEBI" id="CHEBI:30616"/>
        <dbReference type="ChEBI" id="CHEBI:33019"/>
        <dbReference type="ChEBI" id="CHEBI:43474"/>
        <dbReference type="ChEBI" id="CHEBI:58228"/>
        <dbReference type="ChEBI" id="CHEBI:76913"/>
        <dbReference type="ChEBI" id="CHEBI:139126"/>
        <dbReference type="ChEBI" id="CHEBI:456215"/>
    </reaction>
</comment>
<dbReference type="Gene3D" id="3.30.110.120">
    <property type="match status" value="1"/>
</dbReference>
<evidence type="ECO:0000259" key="12">
    <source>
        <dbReference type="PROSITE" id="PS51160"/>
    </source>
</evidence>
<dbReference type="PROSITE" id="PS51163">
    <property type="entry name" value="YRDC"/>
    <property type="match status" value="1"/>
</dbReference>
<keyword evidence="11" id="KW-0378">Hydrolase</keyword>
<comment type="similarity">
    <text evidence="3 10">Belongs to the carbamoyltransferase HypF family.</text>
</comment>
<dbReference type="InterPro" id="IPR041440">
    <property type="entry name" value="HypF_C"/>
</dbReference>
<reference evidence="15" key="1">
    <citation type="submission" date="2017-04" db="EMBL/GenBank/DDBJ databases">
        <authorList>
            <person name="Varghese N."/>
            <person name="Submissions S."/>
        </authorList>
    </citation>
    <scope>NUCLEOTIDE SEQUENCE [LARGE SCALE GENOMIC DNA]</scope>
    <source>
        <strain evidence="15">DSM 9293</strain>
    </source>
</reference>
<dbReference type="NCBIfam" id="TIGR00143">
    <property type="entry name" value="hypF"/>
    <property type="match status" value="1"/>
</dbReference>
<dbReference type="InterPro" id="IPR055128">
    <property type="entry name" value="HypF_C_2"/>
</dbReference>
<dbReference type="RefSeq" id="WP_084661320.1">
    <property type="nucleotide sequence ID" value="NZ_FWWY01000001.1"/>
</dbReference>
<dbReference type="Pfam" id="PF22521">
    <property type="entry name" value="HypF_C_2"/>
    <property type="match status" value="1"/>
</dbReference>